<evidence type="ECO:0000313" key="2">
    <source>
        <dbReference type="EMBL" id="AGO28107.1"/>
    </source>
</evidence>
<protein>
    <submittedName>
        <fullName evidence="2">ATP synthase F0 subunit 8</fullName>
    </submittedName>
</protein>
<keyword evidence="1" id="KW-0472">Membrane</keyword>
<sequence>MPQMAPIMWMQLFIMFSSLFMLTYIIMFFMSSYNPKLIFNKLMINKKNWKW</sequence>
<keyword evidence="1" id="KW-1133">Transmembrane helix</keyword>
<dbReference type="EMBL" id="KC887528">
    <property type="protein sequence ID" value="AGO28107.1"/>
    <property type="molecule type" value="Genomic_DNA"/>
</dbReference>
<dbReference type="AlphaFoldDB" id="A0A7I6HL56"/>
<feature type="transmembrane region" description="Helical" evidence="1">
    <location>
        <begin position="12"/>
        <end position="33"/>
    </location>
</feature>
<geneLocation type="mitochondrion" evidence="2"/>
<keyword evidence="2" id="KW-0496">Mitochondrion</keyword>
<keyword evidence="1" id="KW-0812">Transmembrane</keyword>
<organism evidence="2">
    <name type="scientific">Ectrychotes andreae</name>
    <dbReference type="NCBI Taxonomy" id="204515"/>
    <lineage>
        <taxon>Eukaryota</taxon>
        <taxon>Metazoa</taxon>
        <taxon>Ecdysozoa</taxon>
        <taxon>Arthropoda</taxon>
        <taxon>Hexapoda</taxon>
        <taxon>Insecta</taxon>
        <taxon>Pterygota</taxon>
        <taxon>Neoptera</taxon>
        <taxon>Paraneoptera</taxon>
        <taxon>Hemiptera</taxon>
        <taxon>Heteroptera</taxon>
        <taxon>Panheteroptera</taxon>
        <taxon>Cimicomorpha</taxon>
        <taxon>Reduviidae</taxon>
        <taxon>Ectrichodiinae</taxon>
        <taxon>Ectrychotes</taxon>
    </lineage>
</organism>
<proteinExistence type="predicted"/>
<gene>
    <name evidence="2" type="primary">ATP8</name>
</gene>
<name>A0A7I6HL56_9HEMI</name>
<accession>A0A7I6HL56</accession>
<reference evidence="2" key="1">
    <citation type="submission" date="2013-04" db="EMBL/GenBank/DDBJ databases">
        <authorList>
            <person name="Gao J.Y."/>
            <person name="Cai W.Z."/>
        </authorList>
    </citation>
    <scope>NUCLEOTIDE SEQUENCE</scope>
</reference>
<evidence type="ECO:0000256" key="1">
    <source>
        <dbReference type="SAM" id="Phobius"/>
    </source>
</evidence>